<dbReference type="AlphaFoldDB" id="A0AAE6YF51"/>
<evidence type="ECO:0000256" key="3">
    <source>
        <dbReference type="SAM" id="SignalP"/>
    </source>
</evidence>
<evidence type="ECO:0000313" key="6">
    <source>
        <dbReference type="EMBL" id="QIT48282.1"/>
    </source>
</evidence>
<dbReference type="CDD" id="cd01004">
    <property type="entry name" value="PBP2_MidA_like"/>
    <property type="match status" value="1"/>
</dbReference>
<dbReference type="Proteomes" id="UP000190306">
    <property type="component" value="Chromosome"/>
</dbReference>
<dbReference type="PANTHER" id="PTHR35936">
    <property type="entry name" value="MEMBRANE-BOUND LYTIC MUREIN TRANSGLYCOSYLASE F"/>
    <property type="match status" value="1"/>
</dbReference>
<evidence type="ECO:0000259" key="4">
    <source>
        <dbReference type="SMART" id="SM00062"/>
    </source>
</evidence>
<dbReference type="EMBL" id="LHQL01000014">
    <property type="protein sequence ID" value="OOQ48435.1"/>
    <property type="molecule type" value="Genomic_DNA"/>
</dbReference>
<reference evidence="6 8" key="2">
    <citation type="submission" date="2020-03" db="EMBL/GenBank/DDBJ databases">
        <title>Is there a link between lipid content and antibiotic production in Streptomyces?</title>
        <authorList>
            <person name="David M."/>
            <person name="Lejeune C."/>
            <person name="Abreu S."/>
            <person name="Thibessard A."/>
            <person name="Leblond P."/>
            <person name="Chaminade P."/>
            <person name="Virolle M.-J."/>
        </authorList>
    </citation>
    <scope>NUCLEOTIDE SEQUENCE [LARGE SCALE GENOMIC DNA]</scope>
    <source>
        <strain evidence="6 8">DSM 41481</strain>
    </source>
</reference>
<dbReference type="SUPFAM" id="SSF53850">
    <property type="entry name" value="Periplasmic binding protein-like II"/>
    <property type="match status" value="1"/>
</dbReference>
<evidence type="ECO:0000313" key="8">
    <source>
        <dbReference type="Proteomes" id="UP000502504"/>
    </source>
</evidence>
<keyword evidence="1 3" id="KW-0732">Signal</keyword>
<dbReference type="RefSeq" id="WP_030782503.1">
    <property type="nucleotide sequence ID" value="NZ_CM007717.1"/>
</dbReference>
<keyword evidence="7" id="KW-1185">Reference proteome</keyword>
<feature type="signal peptide" evidence="3">
    <location>
        <begin position="1"/>
        <end position="37"/>
    </location>
</feature>
<feature type="compositionally biased region" description="Polar residues" evidence="2">
    <location>
        <begin position="54"/>
        <end position="65"/>
    </location>
</feature>
<feature type="region of interest" description="Disordered" evidence="2">
    <location>
        <begin position="37"/>
        <end position="65"/>
    </location>
</feature>
<dbReference type="EMBL" id="CP050692">
    <property type="protein sequence ID" value="QIT48282.1"/>
    <property type="molecule type" value="Genomic_DNA"/>
</dbReference>
<sequence length="348" mass="36821">MLRSRVPHRSRPLGRSLRPVAAAAVIAALATSLTACGDDEDSGGASGSAKSSSTVTIGQHSNGAAEQTDLEVAEVAAISAKVPESVRDSGKLVIGIGALPAGSVPLNYVGDDQKTITGVEPDFGRLIASVLGLEPEVRNSTWENLFVGIDSQKIDVGFSNITVTEERKKKYDFASYRQDNLAFETLADDKWNFDGDYKNLAGKTVAVGAGTNQEKILLEWKKKLEAAGEKLTVKYFPENNSAYLALNGGKIDAFFGPNPSISYHVTQTAKTPQATRNAGQFSGAGETLQGLIAATTKTGSGLAEPVAEAINHLIENGQYATWLKAWNLSNEAVDTSQVNPPGLPLTNE</sequence>
<feature type="chain" id="PRO_5042002347" evidence="3">
    <location>
        <begin position="38"/>
        <end position="348"/>
    </location>
</feature>
<proteinExistence type="predicted"/>
<evidence type="ECO:0000313" key="5">
    <source>
        <dbReference type="EMBL" id="OOQ48435.1"/>
    </source>
</evidence>
<protein>
    <submittedName>
        <fullName evidence="6">ABC transporter substrate-binding protein</fullName>
    </submittedName>
</protein>
<dbReference type="InterPro" id="IPR001638">
    <property type="entry name" value="Solute-binding_3/MltF_N"/>
</dbReference>
<evidence type="ECO:0000256" key="1">
    <source>
        <dbReference type="ARBA" id="ARBA00022729"/>
    </source>
</evidence>
<feature type="domain" description="Solute-binding protein family 3/N-terminal" evidence="4">
    <location>
        <begin position="93"/>
        <end position="330"/>
    </location>
</feature>
<dbReference type="Proteomes" id="UP000502504">
    <property type="component" value="Chromosome"/>
</dbReference>
<accession>A0AAE6YF51</accession>
<name>A0AAE6YF51_STRAT</name>
<reference evidence="5 7" key="1">
    <citation type="submission" date="2015-07" db="EMBL/GenBank/DDBJ databases">
        <title>Draft Genome Sequence of Streptomyces antibioticus, IMRU 3720 reveals insights in the evolution of actinomycin biosynthetic gene clusters in Streptomyces.</title>
        <authorList>
            <person name="Crnovcic I."/>
            <person name="Ruckert C."/>
            <person name="Kalinowksi J."/>
            <person name="Keller U."/>
        </authorList>
    </citation>
    <scope>NUCLEOTIDE SEQUENCE [LARGE SCALE GENOMIC DNA]</scope>
    <source>
        <strain evidence="5 7">DSM 41481</strain>
    </source>
</reference>
<dbReference type="PANTHER" id="PTHR35936:SF17">
    <property type="entry name" value="ARGININE-BINDING EXTRACELLULAR PROTEIN ARTP"/>
    <property type="match status" value="1"/>
</dbReference>
<dbReference type="SMART" id="SM00062">
    <property type="entry name" value="PBPb"/>
    <property type="match status" value="1"/>
</dbReference>
<organism evidence="6 8">
    <name type="scientific">Streptomyces antibioticus</name>
    <dbReference type="NCBI Taxonomy" id="1890"/>
    <lineage>
        <taxon>Bacteria</taxon>
        <taxon>Bacillati</taxon>
        <taxon>Actinomycetota</taxon>
        <taxon>Actinomycetes</taxon>
        <taxon>Kitasatosporales</taxon>
        <taxon>Streptomycetaceae</taxon>
        <taxon>Streptomyces</taxon>
    </lineage>
</organism>
<dbReference type="Pfam" id="PF00497">
    <property type="entry name" value="SBP_bac_3"/>
    <property type="match status" value="1"/>
</dbReference>
<dbReference type="Gene3D" id="3.40.190.10">
    <property type="entry name" value="Periplasmic binding protein-like II"/>
    <property type="match status" value="2"/>
</dbReference>
<evidence type="ECO:0000256" key="2">
    <source>
        <dbReference type="SAM" id="MobiDB-lite"/>
    </source>
</evidence>
<evidence type="ECO:0000313" key="7">
    <source>
        <dbReference type="Proteomes" id="UP000190306"/>
    </source>
</evidence>
<gene>
    <name evidence="5" type="ORF">AFM16_35490</name>
    <name evidence="6" type="ORF">HCX60_36085</name>
</gene>